<name>A0ABW5NAM7_9FLAO</name>
<reference evidence="3" key="1">
    <citation type="journal article" date="2019" name="Int. J. Syst. Evol. Microbiol.">
        <title>The Global Catalogue of Microorganisms (GCM) 10K type strain sequencing project: providing services to taxonomists for standard genome sequencing and annotation.</title>
        <authorList>
            <consortium name="The Broad Institute Genomics Platform"/>
            <consortium name="The Broad Institute Genome Sequencing Center for Infectious Disease"/>
            <person name="Wu L."/>
            <person name="Ma J."/>
        </authorList>
    </citation>
    <scope>NUCLEOTIDE SEQUENCE [LARGE SCALE GENOMIC DNA]</scope>
    <source>
        <strain evidence="3">KCTC 42423</strain>
    </source>
</reference>
<proteinExistence type="predicted"/>
<comment type="caution">
    <text evidence="2">The sequence shown here is derived from an EMBL/GenBank/DDBJ whole genome shotgun (WGS) entry which is preliminary data.</text>
</comment>
<gene>
    <name evidence="2" type="ORF">ACFSTE_16180</name>
</gene>
<sequence length="140" mass="15485">MKQKIITLIVVVFAAILSGQAQEQTYTIEVTINNIASDDGSIKIGLCDKKKDFLKKFIKGKSIKAQKGSMTVSFEEIPKGTYAISLIHDEDDNGKLNTFLMIPSEPYGTSNNAKGNFGPPKWQDAKFDIIDKDIKLSIDL</sequence>
<accession>A0ABW5NAM7</accession>
<feature type="signal peptide" evidence="1">
    <location>
        <begin position="1"/>
        <end position="23"/>
    </location>
</feature>
<dbReference type="RefSeq" id="WP_176030614.1">
    <property type="nucleotide sequence ID" value="NZ_JBHSJV010000001.1"/>
</dbReference>
<dbReference type="InterPro" id="IPR018673">
    <property type="entry name" value="DUF2141"/>
</dbReference>
<evidence type="ECO:0000313" key="3">
    <source>
        <dbReference type="Proteomes" id="UP001597459"/>
    </source>
</evidence>
<dbReference type="Proteomes" id="UP001597459">
    <property type="component" value="Unassembled WGS sequence"/>
</dbReference>
<feature type="chain" id="PRO_5045144041" evidence="1">
    <location>
        <begin position="24"/>
        <end position="140"/>
    </location>
</feature>
<protein>
    <submittedName>
        <fullName evidence="2">DUF2141 domain-containing protein</fullName>
    </submittedName>
</protein>
<dbReference type="EMBL" id="JBHULX010000039">
    <property type="protein sequence ID" value="MFD2592378.1"/>
    <property type="molecule type" value="Genomic_DNA"/>
</dbReference>
<evidence type="ECO:0000256" key="1">
    <source>
        <dbReference type="SAM" id="SignalP"/>
    </source>
</evidence>
<keyword evidence="1" id="KW-0732">Signal</keyword>
<dbReference type="Pfam" id="PF09912">
    <property type="entry name" value="DUF2141"/>
    <property type="match status" value="1"/>
</dbReference>
<evidence type="ECO:0000313" key="2">
    <source>
        <dbReference type="EMBL" id="MFD2592378.1"/>
    </source>
</evidence>
<organism evidence="2 3">
    <name type="scientific">Aquimarina hainanensis</name>
    <dbReference type="NCBI Taxonomy" id="1578017"/>
    <lineage>
        <taxon>Bacteria</taxon>
        <taxon>Pseudomonadati</taxon>
        <taxon>Bacteroidota</taxon>
        <taxon>Flavobacteriia</taxon>
        <taxon>Flavobacteriales</taxon>
        <taxon>Flavobacteriaceae</taxon>
        <taxon>Aquimarina</taxon>
    </lineage>
</organism>
<keyword evidence="3" id="KW-1185">Reference proteome</keyword>